<comment type="caution">
    <text evidence="1">The sequence shown here is derived from an EMBL/GenBank/DDBJ whole genome shotgun (WGS) entry which is preliminary data.</text>
</comment>
<keyword evidence="2" id="KW-1185">Reference proteome</keyword>
<sequence>MIDPNHPFYEPLWRRIMIPAVCFAWAIFELFAGSGVWAAISGGLGAFAAYKLFIEKRDPPAKPRDEAPE</sequence>
<evidence type="ECO:0008006" key="3">
    <source>
        <dbReference type="Google" id="ProtNLM"/>
    </source>
</evidence>
<dbReference type="EMBL" id="VIWP01000003">
    <property type="protein sequence ID" value="TWF54809.1"/>
    <property type="molecule type" value="Genomic_DNA"/>
</dbReference>
<accession>A0A561QWX1</accession>
<evidence type="ECO:0000313" key="2">
    <source>
        <dbReference type="Proteomes" id="UP000320653"/>
    </source>
</evidence>
<dbReference type="RefSeq" id="WP_145637546.1">
    <property type="nucleotide sequence ID" value="NZ_VIWP01000003.1"/>
</dbReference>
<organism evidence="1 2">
    <name type="scientific">Neorhizobium alkalisoli</name>
    <dbReference type="NCBI Taxonomy" id="528178"/>
    <lineage>
        <taxon>Bacteria</taxon>
        <taxon>Pseudomonadati</taxon>
        <taxon>Pseudomonadota</taxon>
        <taxon>Alphaproteobacteria</taxon>
        <taxon>Hyphomicrobiales</taxon>
        <taxon>Rhizobiaceae</taxon>
        <taxon>Rhizobium/Agrobacterium group</taxon>
        <taxon>Neorhizobium</taxon>
    </lineage>
</organism>
<dbReference type="OrthoDB" id="7362327at2"/>
<proteinExistence type="predicted"/>
<dbReference type="AlphaFoldDB" id="A0A561QWX1"/>
<protein>
    <recommendedName>
        <fullName evidence="3">DUF3329 domain-containing protein</fullName>
    </recommendedName>
</protein>
<reference evidence="1 2" key="1">
    <citation type="submission" date="2019-06" db="EMBL/GenBank/DDBJ databases">
        <title>Sorghum-associated microbial communities from plants grown in Nebraska, USA.</title>
        <authorList>
            <person name="Schachtman D."/>
        </authorList>
    </citation>
    <scope>NUCLEOTIDE SEQUENCE [LARGE SCALE GENOMIC DNA]</scope>
    <source>
        <strain evidence="1 2">1225</strain>
    </source>
</reference>
<evidence type="ECO:0000313" key="1">
    <source>
        <dbReference type="EMBL" id="TWF54809.1"/>
    </source>
</evidence>
<dbReference type="Proteomes" id="UP000320653">
    <property type="component" value="Unassembled WGS sequence"/>
</dbReference>
<gene>
    <name evidence="1" type="ORF">FHW37_103679</name>
</gene>
<name>A0A561QWX1_9HYPH</name>